<gene>
    <name evidence="6" type="ORF">H4R20_002423</name>
</gene>
<name>A0A9W8HXN0_9FUNG</name>
<sequence>MESEDWDEAAAEAQLRDMERGWEAQAAGSLDYYAVLNVSRQATVEEVRDAYKRMSRRFHPDRHHDSEKREWAQRQFHDIHRAYEVLTDQRSREAYDQLGEEGIRVSKAVGHKVRSARDLQAAFEREARRRRTEEVEQWTQSKSKITVELDTRRLTSPIIRDALARRGVRGVPLNCMVGVGSMFMKHSFAADLASGLSGSLTGQMFSRSKHGSGNVVGTLKYTPGAQSWASISVPALPPYAITFKSMHQMSLETFCSTQVVQHTPSLSTPPSATVTCGQLLFGTTTGTMTIRTGNQYALGSVWAASPTRAPPKADASKGIARMLPREPSGVTLGLVGKHGDHNSFSVDVTAGVQHSYVTARYTHQIDAHLSITGGAVLVGLGAPAPDGPYLRIGGEDDAGLLGAQPPATGLQGLGDVSASVEMQAEVDSWTRLQWKVDFGLASGVKATVAVHRLGHTVQLPILLSTLPEPLVAVCATLLPMAAALGLHYAVLRPRRQRFIQQQMADLKEEQRSLLFQQKRRAEEAVRLMAASVDRSRESARAAGGLVIETALYGDLPFGIAAQDSNALHAMLEHANASRRALGSTDEPRACDVTLPLHALITNDQLVIAGGASKRSLPGFYDPAFGLPKSLFVRYRFQDRLHEILVRDDEPLAIPLRSHCLAEPQ</sequence>
<dbReference type="GO" id="GO:0042407">
    <property type="term" value="P:cristae formation"/>
    <property type="evidence" value="ECO:0007669"/>
    <property type="project" value="TreeGrafter"/>
</dbReference>
<dbReference type="InterPro" id="IPR052243">
    <property type="entry name" value="Mito_inner_membrane_organizer"/>
</dbReference>
<accession>A0A9W8HXN0</accession>
<keyword evidence="7" id="KW-1185">Reference proteome</keyword>
<organism evidence="6 7">
    <name type="scientific">Coemansia guatemalensis</name>
    <dbReference type="NCBI Taxonomy" id="2761395"/>
    <lineage>
        <taxon>Eukaryota</taxon>
        <taxon>Fungi</taxon>
        <taxon>Fungi incertae sedis</taxon>
        <taxon>Zoopagomycota</taxon>
        <taxon>Kickxellomycotina</taxon>
        <taxon>Kickxellomycetes</taxon>
        <taxon>Kickxellales</taxon>
        <taxon>Kickxellaceae</taxon>
        <taxon>Coemansia</taxon>
    </lineage>
</organism>
<dbReference type="PRINTS" id="PR00625">
    <property type="entry name" value="JDOMAIN"/>
</dbReference>
<protein>
    <recommendedName>
        <fullName evidence="5">J domain-containing protein</fullName>
    </recommendedName>
</protein>
<dbReference type="GO" id="GO:0005739">
    <property type="term" value="C:mitochondrion"/>
    <property type="evidence" value="ECO:0007669"/>
    <property type="project" value="GOC"/>
</dbReference>
<dbReference type="InterPro" id="IPR036869">
    <property type="entry name" value="J_dom_sf"/>
</dbReference>
<dbReference type="PANTHER" id="PTHR44157:SF1">
    <property type="entry name" value="DNAJ HOMOLOG SUBFAMILY C MEMBER 11"/>
    <property type="match status" value="1"/>
</dbReference>
<evidence type="ECO:0000256" key="4">
    <source>
        <dbReference type="SAM" id="Phobius"/>
    </source>
</evidence>
<dbReference type="GO" id="GO:0016020">
    <property type="term" value="C:membrane"/>
    <property type="evidence" value="ECO:0007669"/>
    <property type="project" value="UniProtKB-SubCell"/>
</dbReference>
<dbReference type="SUPFAM" id="SSF46565">
    <property type="entry name" value="Chaperone J-domain"/>
    <property type="match status" value="1"/>
</dbReference>
<dbReference type="SMART" id="SM00271">
    <property type="entry name" value="DnaJ"/>
    <property type="match status" value="1"/>
</dbReference>
<reference evidence="6" key="1">
    <citation type="submission" date="2022-07" db="EMBL/GenBank/DDBJ databases">
        <title>Phylogenomic reconstructions and comparative analyses of Kickxellomycotina fungi.</title>
        <authorList>
            <person name="Reynolds N.K."/>
            <person name="Stajich J.E."/>
            <person name="Barry K."/>
            <person name="Grigoriev I.V."/>
            <person name="Crous P."/>
            <person name="Smith M.E."/>
        </authorList>
    </citation>
    <scope>NUCLEOTIDE SEQUENCE</scope>
    <source>
        <strain evidence="6">NRRL 1565</strain>
    </source>
</reference>
<comment type="caution">
    <text evidence="6">The sequence shown here is derived from an EMBL/GenBank/DDBJ whole genome shotgun (WGS) entry which is preliminary data.</text>
</comment>
<dbReference type="InterPro" id="IPR024586">
    <property type="entry name" value="DnaJ-like_C11_C"/>
</dbReference>
<evidence type="ECO:0000256" key="3">
    <source>
        <dbReference type="ARBA" id="ARBA00023186"/>
    </source>
</evidence>
<dbReference type="OrthoDB" id="10250354at2759"/>
<feature type="transmembrane region" description="Helical" evidence="4">
    <location>
        <begin position="470"/>
        <end position="491"/>
    </location>
</feature>
<dbReference type="AlphaFoldDB" id="A0A9W8HXN0"/>
<evidence type="ECO:0000259" key="5">
    <source>
        <dbReference type="PROSITE" id="PS50076"/>
    </source>
</evidence>
<dbReference type="Pfam" id="PF00226">
    <property type="entry name" value="DnaJ"/>
    <property type="match status" value="1"/>
</dbReference>
<dbReference type="InterPro" id="IPR055225">
    <property type="entry name" value="DNAJC11-like_beta-barrel"/>
</dbReference>
<dbReference type="Gene3D" id="1.10.287.110">
    <property type="entry name" value="DnaJ domain"/>
    <property type="match status" value="1"/>
</dbReference>
<keyword evidence="4" id="KW-1133">Transmembrane helix</keyword>
<dbReference type="InterPro" id="IPR018253">
    <property type="entry name" value="DnaJ_domain_CS"/>
</dbReference>
<dbReference type="InterPro" id="IPR001623">
    <property type="entry name" value="DnaJ_domain"/>
</dbReference>
<dbReference type="CDD" id="cd06257">
    <property type="entry name" value="DnaJ"/>
    <property type="match status" value="1"/>
</dbReference>
<evidence type="ECO:0000313" key="6">
    <source>
        <dbReference type="EMBL" id="KAJ2804645.1"/>
    </source>
</evidence>
<dbReference type="Pfam" id="PF22774">
    <property type="entry name" value="DNAJC11_beta-barrel"/>
    <property type="match status" value="1"/>
</dbReference>
<dbReference type="Proteomes" id="UP001140094">
    <property type="component" value="Unassembled WGS sequence"/>
</dbReference>
<evidence type="ECO:0000313" key="7">
    <source>
        <dbReference type="Proteomes" id="UP001140094"/>
    </source>
</evidence>
<dbReference type="PROSITE" id="PS50076">
    <property type="entry name" value="DNAJ_2"/>
    <property type="match status" value="1"/>
</dbReference>
<keyword evidence="4" id="KW-0812">Transmembrane</keyword>
<dbReference type="Pfam" id="PF11875">
    <property type="entry name" value="DnaJ-like_C11_C"/>
    <property type="match status" value="1"/>
</dbReference>
<evidence type="ECO:0000256" key="1">
    <source>
        <dbReference type="ARBA" id="ARBA00004370"/>
    </source>
</evidence>
<dbReference type="EMBL" id="JANBUO010000378">
    <property type="protein sequence ID" value="KAJ2804645.1"/>
    <property type="molecule type" value="Genomic_DNA"/>
</dbReference>
<evidence type="ECO:0000256" key="2">
    <source>
        <dbReference type="ARBA" id="ARBA00023136"/>
    </source>
</evidence>
<dbReference type="PROSITE" id="PS00636">
    <property type="entry name" value="DNAJ_1"/>
    <property type="match status" value="1"/>
</dbReference>
<keyword evidence="2 4" id="KW-0472">Membrane</keyword>
<proteinExistence type="predicted"/>
<feature type="domain" description="J" evidence="5">
    <location>
        <begin position="31"/>
        <end position="99"/>
    </location>
</feature>
<keyword evidence="3" id="KW-0143">Chaperone</keyword>
<dbReference type="PANTHER" id="PTHR44157">
    <property type="entry name" value="DNAJ HOMOLOG SUBFAMILY C MEMBER 11"/>
    <property type="match status" value="1"/>
</dbReference>
<comment type="subcellular location">
    <subcellularLocation>
        <location evidence="1">Membrane</location>
    </subcellularLocation>
</comment>